<evidence type="ECO:0000313" key="1">
    <source>
        <dbReference type="EMBL" id="KAJ0084077.1"/>
    </source>
</evidence>
<evidence type="ECO:0000313" key="2">
    <source>
        <dbReference type="Proteomes" id="UP001164250"/>
    </source>
</evidence>
<comment type="caution">
    <text evidence="1">The sequence shown here is derived from an EMBL/GenBank/DDBJ whole genome shotgun (WGS) entry which is preliminary data.</text>
</comment>
<reference evidence="2" key="1">
    <citation type="journal article" date="2023" name="G3 (Bethesda)">
        <title>Genome assembly and association tests identify interacting loci associated with vigor, precocity, and sex in interspecific pistachio rootstocks.</title>
        <authorList>
            <person name="Palmer W."/>
            <person name="Jacygrad E."/>
            <person name="Sagayaradj S."/>
            <person name="Cavanaugh K."/>
            <person name="Han R."/>
            <person name="Bertier L."/>
            <person name="Beede B."/>
            <person name="Kafkas S."/>
            <person name="Golino D."/>
            <person name="Preece J."/>
            <person name="Michelmore R."/>
        </authorList>
    </citation>
    <scope>NUCLEOTIDE SEQUENCE [LARGE SCALE GENOMIC DNA]</scope>
</reference>
<organism evidence="1 2">
    <name type="scientific">Pistacia atlantica</name>
    <dbReference type="NCBI Taxonomy" id="434234"/>
    <lineage>
        <taxon>Eukaryota</taxon>
        <taxon>Viridiplantae</taxon>
        <taxon>Streptophyta</taxon>
        <taxon>Embryophyta</taxon>
        <taxon>Tracheophyta</taxon>
        <taxon>Spermatophyta</taxon>
        <taxon>Magnoliopsida</taxon>
        <taxon>eudicotyledons</taxon>
        <taxon>Gunneridae</taxon>
        <taxon>Pentapetalae</taxon>
        <taxon>rosids</taxon>
        <taxon>malvids</taxon>
        <taxon>Sapindales</taxon>
        <taxon>Anacardiaceae</taxon>
        <taxon>Pistacia</taxon>
    </lineage>
</organism>
<dbReference type="Proteomes" id="UP001164250">
    <property type="component" value="Chromosome 11"/>
</dbReference>
<accession>A0ACC1AAL7</accession>
<protein>
    <submittedName>
        <fullName evidence="1">Uncharacterized protein</fullName>
    </submittedName>
</protein>
<keyword evidence="2" id="KW-1185">Reference proteome</keyword>
<proteinExistence type="predicted"/>
<dbReference type="EMBL" id="CM047907">
    <property type="protein sequence ID" value="KAJ0084077.1"/>
    <property type="molecule type" value="Genomic_DNA"/>
</dbReference>
<sequence>MANRTKYKTKPPQYICNFKFCLGVSSGYLIMLCLEKKDVSSSYLWLINPVTGHQIQFPCMPRPPRIKDCHDPGIFRSLFASFGSQGFLIMILCKYGTSLQICTSRDKKWKEYHYGFKSWRMLDIVDFYGKIFVLTDYSRIGIFNLRSCDLNFMELQFAPRLDICWGNSIRLVASNDQLFVVDDMIIYRIDLSRMEWVKVNNLGEQALFLGHGDMMCSKLINPTKWGGQANCRYGIIVGMLLPKYILGIFYTNQTVMIMSGMISGVVQCRKGGRKIKTRPLAAFRKQKIEKNETKTIRKKIKMNICYNQRPWADLREELLNIISSNLNIADYLSIGRQFQFSRVRKLSDNIRFSSDRAMFASTGSQDQDFVVVILSRRNQNLECYTSRNNQWKEYSFKLKNWHILDIVVFCGRIFAITNHSEIGILDLRNFDLKFLTLKFAPRVSSNVRLVTSNNNILIVDYINLNMIKVYSINVKKMEWVVMNNLGQHAVCVGDGGIISCKLIDPTKWGGQSNCVYVLLNDGCHIHSLKNGEVKTIRKWRWDDKTRMYSWYFFSADNVRGFD</sequence>
<name>A0ACC1AAL7_9ROSI</name>
<gene>
    <name evidence="1" type="ORF">Patl1_29624</name>
</gene>